<dbReference type="Pfam" id="PF00198">
    <property type="entry name" value="2-oxoacid_dh"/>
    <property type="match status" value="1"/>
</dbReference>
<dbReference type="EMBL" id="JBITDC010000001">
    <property type="protein sequence ID" value="MFI5673116.1"/>
    <property type="molecule type" value="Genomic_DNA"/>
</dbReference>
<dbReference type="Proteomes" id="UP001612415">
    <property type="component" value="Unassembled WGS sequence"/>
</dbReference>
<evidence type="ECO:0000256" key="6">
    <source>
        <dbReference type="RuleBase" id="RU003423"/>
    </source>
</evidence>
<name>A0ABW7XSR9_STRCE</name>
<keyword evidence="4 6" id="KW-0450">Lipoyl</keyword>
<dbReference type="InterPro" id="IPR000089">
    <property type="entry name" value="Biotin_lipoyl"/>
</dbReference>
<dbReference type="InterPro" id="IPR036625">
    <property type="entry name" value="E3-bd_dom_sf"/>
</dbReference>
<evidence type="ECO:0000313" key="10">
    <source>
        <dbReference type="Proteomes" id="UP001612415"/>
    </source>
</evidence>
<feature type="domain" description="Peripheral subunit-binding (PSBD)" evidence="8">
    <location>
        <begin position="140"/>
        <end position="177"/>
    </location>
</feature>
<reference evidence="9 10" key="1">
    <citation type="submission" date="2024-10" db="EMBL/GenBank/DDBJ databases">
        <title>The Natural Products Discovery Center: Release of the First 8490 Sequenced Strains for Exploring Actinobacteria Biosynthetic Diversity.</title>
        <authorList>
            <person name="Kalkreuter E."/>
            <person name="Kautsar S.A."/>
            <person name="Yang D."/>
            <person name="Bader C.D."/>
            <person name="Teijaro C.N."/>
            <person name="Fluegel L."/>
            <person name="Davis C.M."/>
            <person name="Simpson J.R."/>
            <person name="Lauterbach L."/>
            <person name="Steele A.D."/>
            <person name="Gui C."/>
            <person name="Meng S."/>
            <person name="Li G."/>
            <person name="Viehrig K."/>
            <person name="Ye F."/>
            <person name="Su P."/>
            <person name="Kiefer A.F."/>
            <person name="Nichols A."/>
            <person name="Cepeda A.J."/>
            <person name="Yan W."/>
            <person name="Fan B."/>
            <person name="Jiang Y."/>
            <person name="Adhikari A."/>
            <person name="Zheng C.-J."/>
            <person name="Schuster L."/>
            <person name="Cowan T.M."/>
            <person name="Smanski M.J."/>
            <person name="Chevrette M.G."/>
            <person name="De Carvalho L.P.S."/>
            <person name="Shen B."/>
        </authorList>
    </citation>
    <scope>NUCLEOTIDE SEQUENCE [LARGE SCALE GENOMIC DNA]</scope>
    <source>
        <strain evidence="9 10">NPDC051599</strain>
    </source>
</reference>
<evidence type="ECO:0000256" key="5">
    <source>
        <dbReference type="ARBA" id="ARBA00023315"/>
    </source>
</evidence>
<dbReference type="InterPro" id="IPR050743">
    <property type="entry name" value="2-oxoacid_DH_E2_comp"/>
</dbReference>
<comment type="caution">
    <text evidence="9">The sequence shown here is derived from an EMBL/GenBank/DDBJ whole genome shotgun (WGS) entry which is preliminary data.</text>
</comment>
<comment type="cofactor">
    <cofactor evidence="1 6">
        <name>(R)-lipoate</name>
        <dbReference type="ChEBI" id="CHEBI:83088"/>
    </cofactor>
</comment>
<dbReference type="Pfam" id="PF00364">
    <property type="entry name" value="Biotin_lipoyl"/>
    <property type="match status" value="1"/>
</dbReference>
<evidence type="ECO:0000256" key="7">
    <source>
        <dbReference type="SAM" id="MobiDB-lite"/>
    </source>
</evidence>
<dbReference type="InterPro" id="IPR001078">
    <property type="entry name" value="2-oxoacid_DH_actylTfrase"/>
</dbReference>
<evidence type="ECO:0000256" key="1">
    <source>
        <dbReference type="ARBA" id="ARBA00001938"/>
    </source>
</evidence>
<dbReference type="InterPro" id="IPR023213">
    <property type="entry name" value="CAT-like_dom_sf"/>
</dbReference>
<accession>A0ABW7XSR9</accession>
<dbReference type="SUPFAM" id="SSF47005">
    <property type="entry name" value="Peripheral subunit-binding domain of 2-oxo acid dehydrogenase complex"/>
    <property type="match status" value="2"/>
</dbReference>
<dbReference type="EC" id="2.3.1.-" evidence="6"/>
<keyword evidence="10" id="KW-1185">Reference proteome</keyword>
<dbReference type="PANTHER" id="PTHR43178">
    <property type="entry name" value="DIHYDROLIPOAMIDE ACETYLTRANSFERASE COMPONENT OF PYRUVATE DEHYDROGENASE COMPLEX"/>
    <property type="match status" value="1"/>
</dbReference>
<evidence type="ECO:0000256" key="3">
    <source>
        <dbReference type="ARBA" id="ARBA00022679"/>
    </source>
</evidence>
<keyword evidence="3 6" id="KW-0808">Transferase</keyword>
<evidence type="ECO:0000256" key="2">
    <source>
        <dbReference type="ARBA" id="ARBA00007317"/>
    </source>
</evidence>
<dbReference type="InterPro" id="IPR011053">
    <property type="entry name" value="Single_hybrid_motif"/>
</dbReference>
<dbReference type="Pfam" id="PF02817">
    <property type="entry name" value="E3_binding"/>
    <property type="match status" value="2"/>
</dbReference>
<comment type="similarity">
    <text evidence="2 6">Belongs to the 2-oxoacid dehydrogenase family.</text>
</comment>
<gene>
    <name evidence="9" type="ORF">ACIA8P_00380</name>
</gene>
<feature type="domain" description="Peripheral subunit-binding (PSBD)" evidence="8">
    <location>
        <begin position="195"/>
        <end position="232"/>
    </location>
</feature>
<dbReference type="Gene3D" id="3.30.559.10">
    <property type="entry name" value="Chloramphenicol acetyltransferase-like domain"/>
    <property type="match status" value="1"/>
</dbReference>
<evidence type="ECO:0000256" key="4">
    <source>
        <dbReference type="ARBA" id="ARBA00022823"/>
    </source>
</evidence>
<dbReference type="Gene3D" id="2.40.50.100">
    <property type="match status" value="1"/>
</dbReference>
<protein>
    <recommendedName>
        <fullName evidence="6">Dihydrolipoamide acetyltransferase component of pyruvate dehydrogenase complex</fullName>
        <ecNumber evidence="6">2.3.1.-</ecNumber>
    </recommendedName>
</protein>
<evidence type="ECO:0000313" key="9">
    <source>
        <dbReference type="EMBL" id="MFI5673116.1"/>
    </source>
</evidence>
<dbReference type="PROSITE" id="PS51826">
    <property type="entry name" value="PSBD"/>
    <property type="match status" value="2"/>
</dbReference>
<evidence type="ECO:0000259" key="8">
    <source>
        <dbReference type="PROSITE" id="PS51826"/>
    </source>
</evidence>
<feature type="compositionally biased region" description="Low complexity" evidence="7">
    <location>
        <begin position="230"/>
        <end position="246"/>
    </location>
</feature>
<organism evidence="9 10">
    <name type="scientific">Streptomyces cellulosae</name>
    <dbReference type="NCBI Taxonomy" id="1968"/>
    <lineage>
        <taxon>Bacteria</taxon>
        <taxon>Bacillati</taxon>
        <taxon>Actinomycetota</taxon>
        <taxon>Actinomycetes</taxon>
        <taxon>Kitasatosporales</taxon>
        <taxon>Streptomycetaceae</taxon>
        <taxon>Streptomyces</taxon>
    </lineage>
</organism>
<dbReference type="CDD" id="cd06849">
    <property type="entry name" value="lipoyl_domain"/>
    <property type="match status" value="1"/>
</dbReference>
<dbReference type="SUPFAM" id="SSF51230">
    <property type="entry name" value="Single hybrid motif"/>
    <property type="match status" value="1"/>
</dbReference>
<dbReference type="PANTHER" id="PTHR43178:SF5">
    <property type="entry name" value="LIPOAMIDE ACYLTRANSFERASE COMPONENT OF BRANCHED-CHAIN ALPHA-KETO ACID DEHYDROGENASE COMPLEX, MITOCHONDRIAL"/>
    <property type="match status" value="1"/>
</dbReference>
<dbReference type="SUPFAM" id="SSF52777">
    <property type="entry name" value="CoA-dependent acyltransferases"/>
    <property type="match status" value="1"/>
</dbReference>
<feature type="compositionally biased region" description="Polar residues" evidence="7">
    <location>
        <begin position="248"/>
        <end position="259"/>
    </location>
</feature>
<sequence>MTEVAVEVLLPKIGLTMQEGTIDEWLVPTGGVVAEGDPLVRLATDKVDVDVEAEAGGLFHPVVPAGATVPAGALIGWLLAEGEELPGAGSTGGATAPADSVSADSVPAGPNAVPAGGGVPSAAPSLNGTAGLNGSGGRLLASPNARRVAAEAGVDLTAVRGTGPGGRIVSEDVEEYLLASAAQPPALLSADPVTPTSPLVRRLAKERGIDLADVRPTGAGGRIRRADLDAATPAATSVPTPADAPARSTATPRQATASPQPGDVIPLTGMRGVIARRMHASLQEMAQLTHGYEVRMDAVVALRAQLKQEWADTDLPVPSLGDFLMKAAALALRAHPLLNASVLEDGVHLYEDIHLGFAVAVPGGLLVPVIENAAELSLPEVARRSRELADSARSGRISPALLEGATFTVTSLGGYGVDFFTPVINPGNVAILGVGRLRDGVEWVDEQPRRTQVLTLSLTFDHRAVDGAPAAEYLRTVGELLRAPLRLLV</sequence>
<dbReference type="RefSeq" id="WP_398654190.1">
    <property type="nucleotide sequence ID" value="NZ_JBITDC010000001.1"/>
</dbReference>
<keyword evidence="5 6" id="KW-0012">Acyltransferase</keyword>
<feature type="region of interest" description="Disordered" evidence="7">
    <location>
        <begin position="227"/>
        <end position="263"/>
    </location>
</feature>
<proteinExistence type="inferred from homology"/>
<dbReference type="Gene3D" id="4.10.320.10">
    <property type="entry name" value="E3-binding domain"/>
    <property type="match status" value="2"/>
</dbReference>
<dbReference type="InterPro" id="IPR004167">
    <property type="entry name" value="PSBD"/>
</dbReference>